<dbReference type="Proteomes" id="UP000825123">
    <property type="component" value="Chromosome"/>
</dbReference>
<dbReference type="RefSeq" id="WP_221288400.1">
    <property type="nucleotide sequence ID" value="NZ_AP024597.1"/>
</dbReference>
<protein>
    <recommendedName>
        <fullName evidence="1">N-acetyltransferase domain-containing protein</fullName>
    </recommendedName>
</protein>
<dbReference type="AlphaFoldDB" id="A0A8D5ZKN9"/>
<sequence>MIIRVATHQDIREMVEVWGEAIGSTNTEANREVFLIFLELGKCLIAEERGRVIATCCYIPYRDVSWVGNVGVRPEYQHKRIGKRIMTELLSEIKTRSVRLDSTNPGIMLYRGLGFEEEYKTVVYDISGVKDGRKANVTDRLDKWMLHLDGEAFGDDRSKLLSRISGKVVYNEGGFGVIYRNFIGPLIAVDKRNAEELIKYSVSSLGVKMIITIEDKEEFIESLGGRKVYECTRMRRGGIVKEDRGLIYGIFRHAFG</sequence>
<dbReference type="PANTHER" id="PTHR47237:SF2">
    <property type="entry name" value="BLL4206 PROTEIN"/>
    <property type="match status" value="1"/>
</dbReference>
<gene>
    <name evidence="2" type="ORF">KN1_28770</name>
</gene>
<organism evidence="2 3">
    <name type="scientific">Stygiolobus caldivivus</name>
    <dbReference type="NCBI Taxonomy" id="2824673"/>
    <lineage>
        <taxon>Archaea</taxon>
        <taxon>Thermoproteota</taxon>
        <taxon>Thermoprotei</taxon>
        <taxon>Sulfolobales</taxon>
        <taxon>Sulfolobaceae</taxon>
        <taxon>Stygiolobus</taxon>
    </lineage>
</organism>
<dbReference type="Gene3D" id="3.40.630.30">
    <property type="match status" value="1"/>
</dbReference>
<proteinExistence type="predicted"/>
<dbReference type="InterPro" id="IPR016181">
    <property type="entry name" value="Acyl_CoA_acyltransferase"/>
</dbReference>
<dbReference type="Gene3D" id="3.40.630.90">
    <property type="match status" value="1"/>
</dbReference>
<dbReference type="SUPFAM" id="SSF55729">
    <property type="entry name" value="Acyl-CoA N-acyltransferases (Nat)"/>
    <property type="match status" value="1"/>
</dbReference>
<dbReference type="PROSITE" id="PS51186">
    <property type="entry name" value="GNAT"/>
    <property type="match status" value="1"/>
</dbReference>
<name>A0A8D5ZKN9_9CREN</name>
<dbReference type="EMBL" id="AP024597">
    <property type="protein sequence ID" value="BCU71580.1"/>
    <property type="molecule type" value="Genomic_DNA"/>
</dbReference>
<dbReference type="InterPro" id="IPR041496">
    <property type="entry name" value="YitH/HolE_GNAT"/>
</dbReference>
<dbReference type="Pfam" id="PF13508">
    <property type="entry name" value="Acetyltransf_7"/>
    <property type="match status" value="1"/>
</dbReference>
<evidence type="ECO:0000313" key="3">
    <source>
        <dbReference type="Proteomes" id="UP000825123"/>
    </source>
</evidence>
<dbReference type="GeneID" id="66164591"/>
<evidence type="ECO:0000313" key="2">
    <source>
        <dbReference type="EMBL" id="BCU71580.1"/>
    </source>
</evidence>
<accession>A0A8D5ZKN9</accession>
<dbReference type="KEGG" id="csty:KN1_28770"/>
<dbReference type="PANTHER" id="PTHR47237">
    <property type="entry name" value="SLL0310 PROTEIN"/>
    <property type="match status" value="1"/>
</dbReference>
<dbReference type="InterPro" id="IPR052729">
    <property type="entry name" value="Acyl/Acetyltrans_Enzymes"/>
</dbReference>
<dbReference type="InterPro" id="IPR000182">
    <property type="entry name" value="GNAT_dom"/>
</dbReference>
<feature type="domain" description="N-acetyltransferase" evidence="1">
    <location>
        <begin position="1"/>
        <end position="136"/>
    </location>
</feature>
<keyword evidence="3" id="KW-1185">Reference proteome</keyword>
<evidence type="ECO:0000259" key="1">
    <source>
        <dbReference type="PROSITE" id="PS51186"/>
    </source>
</evidence>
<reference evidence="2 3" key="1">
    <citation type="submission" date="2021-04" db="EMBL/GenBank/DDBJ databases">
        <title>Complete genome sequence of Stygiolobus sp. KN-1.</title>
        <authorList>
            <person name="Nakamura K."/>
            <person name="Sakai H."/>
            <person name="Kurosawa N."/>
        </authorList>
    </citation>
    <scope>NUCLEOTIDE SEQUENCE [LARGE SCALE GENOMIC DNA]</scope>
    <source>
        <strain evidence="2 3">KN-1</strain>
    </source>
</reference>
<dbReference type="CDD" id="cd04301">
    <property type="entry name" value="NAT_SF"/>
    <property type="match status" value="1"/>
</dbReference>
<dbReference type="GO" id="GO:0016747">
    <property type="term" value="F:acyltransferase activity, transferring groups other than amino-acyl groups"/>
    <property type="evidence" value="ECO:0007669"/>
    <property type="project" value="InterPro"/>
</dbReference>
<dbReference type="Pfam" id="PF18014">
    <property type="entry name" value="Acetyltransf_18"/>
    <property type="match status" value="1"/>
</dbReference>